<protein>
    <submittedName>
        <fullName evidence="1">Uncharacterized protein</fullName>
    </submittedName>
</protein>
<dbReference type="EMBL" id="UINC01137119">
    <property type="protein sequence ID" value="SVD22265.1"/>
    <property type="molecule type" value="Genomic_DNA"/>
</dbReference>
<dbReference type="AlphaFoldDB" id="A0A382TKG8"/>
<gene>
    <name evidence="1" type="ORF">METZ01_LOCUS375119</name>
</gene>
<evidence type="ECO:0000313" key="1">
    <source>
        <dbReference type="EMBL" id="SVD22265.1"/>
    </source>
</evidence>
<name>A0A382TKG8_9ZZZZ</name>
<feature type="non-terminal residue" evidence="1">
    <location>
        <position position="28"/>
    </location>
</feature>
<reference evidence="1" key="1">
    <citation type="submission" date="2018-05" db="EMBL/GenBank/DDBJ databases">
        <authorList>
            <person name="Lanie J.A."/>
            <person name="Ng W.-L."/>
            <person name="Kazmierczak K.M."/>
            <person name="Andrzejewski T.M."/>
            <person name="Davidsen T.M."/>
            <person name="Wayne K.J."/>
            <person name="Tettelin H."/>
            <person name="Glass J.I."/>
            <person name="Rusch D."/>
            <person name="Podicherti R."/>
            <person name="Tsui H.-C.T."/>
            <person name="Winkler M.E."/>
        </authorList>
    </citation>
    <scope>NUCLEOTIDE SEQUENCE</scope>
</reference>
<organism evidence="1">
    <name type="scientific">marine metagenome</name>
    <dbReference type="NCBI Taxonomy" id="408172"/>
    <lineage>
        <taxon>unclassified sequences</taxon>
        <taxon>metagenomes</taxon>
        <taxon>ecological metagenomes</taxon>
    </lineage>
</organism>
<accession>A0A382TKG8</accession>
<sequence>MPITIPEDINFDSDGKFISCLKIPHSTN</sequence>
<proteinExistence type="predicted"/>